<dbReference type="InterPro" id="IPR050223">
    <property type="entry name" value="D-isomer_2-hydroxyacid_DH"/>
</dbReference>
<organism evidence="4">
    <name type="scientific">marine metagenome</name>
    <dbReference type="NCBI Taxonomy" id="408172"/>
    <lineage>
        <taxon>unclassified sequences</taxon>
        <taxon>metagenomes</taxon>
        <taxon>ecological metagenomes</taxon>
    </lineage>
</organism>
<evidence type="ECO:0000256" key="2">
    <source>
        <dbReference type="ARBA" id="ARBA00023027"/>
    </source>
</evidence>
<keyword evidence="1" id="KW-0560">Oxidoreductase</keyword>
<dbReference type="GO" id="GO:0016618">
    <property type="term" value="F:hydroxypyruvate reductase [NAD(P)H] activity"/>
    <property type="evidence" value="ECO:0007669"/>
    <property type="project" value="TreeGrafter"/>
</dbReference>
<dbReference type="GO" id="GO:0030267">
    <property type="term" value="F:glyoxylate reductase (NADPH) activity"/>
    <property type="evidence" value="ECO:0007669"/>
    <property type="project" value="TreeGrafter"/>
</dbReference>
<feature type="domain" description="D-isomer specific 2-hydroxyacid dehydrogenase catalytic" evidence="3">
    <location>
        <begin position="22"/>
        <end position="107"/>
    </location>
</feature>
<evidence type="ECO:0000259" key="3">
    <source>
        <dbReference type="Pfam" id="PF00389"/>
    </source>
</evidence>
<protein>
    <recommendedName>
        <fullName evidence="3">D-isomer specific 2-hydroxyacid dehydrogenase catalytic domain-containing protein</fullName>
    </recommendedName>
</protein>
<dbReference type="Gene3D" id="3.40.50.720">
    <property type="entry name" value="NAD(P)-binding Rossmann-like Domain"/>
    <property type="match status" value="1"/>
</dbReference>
<feature type="non-terminal residue" evidence="4">
    <location>
        <position position="1"/>
    </location>
</feature>
<evidence type="ECO:0000256" key="1">
    <source>
        <dbReference type="ARBA" id="ARBA00023002"/>
    </source>
</evidence>
<dbReference type="PANTHER" id="PTHR10996:SF178">
    <property type="entry name" value="2-HYDROXYACID DEHYDROGENASE YGL185C-RELATED"/>
    <property type="match status" value="1"/>
</dbReference>
<accession>A0A382I3X2</accession>
<dbReference type="SUPFAM" id="SSF52283">
    <property type="entry name" value="Formate/glycerate dehydrogenase catalytic domain-like"/>
    <property type="match status" value="1"/>
</dbReference>
<dbReference type="AlphaFoldDB" id="A0A382I3X2"/>
<gene>
    <name evidence="4" type="ORF">METZ01_LOCUS246959</name>
</gene>
<name>A0A382I3X2_9ZZZZ</name>
<dbReference type="PANTHER" id="PTHR10996">
    <property type="entry name" value="2-HYDROXYACID DEHYDROGENASE-RELATED"/>
    <property type="match status" value="1"/>
</dbReference>
<feature type="non-terminal residue" evidence="4">
    <location>
        <position position="135"/>
    </location>
</feature>
<sequence length="135" mass="14888">VAVCSRSFSRNSILRPELLARYPLVTFNDAGLQLQGDGLVDFLGGHDKAITGLEVLDEHVLGRLPELQVISKYGVGLDMIDLAAMRKHGKRLGWTGGVNRRSVAELVISFAIALLRHVPMAHREVRSGVWRQHIG</sequence>
<dbReference type="EMBL" id="UINC01064946">
    <property type="protein sequence ID" value="SVB94105.1"/>
    <property type="molecule type" value="Genomic_DNA"/>
</dbReference>
<dbReference type="Pfam" id="PF00389">
    <property type="entry name" value="2-Hacid_dh"/>
    <property type="match status" value="1"/>
</dbReference>
<reference evidence="4" key="1">
    <citation type="submission" date="2018-05" db="EMBL/GenBank/DDBJ databases">
        <authorList>
            <person name="Lanie J.A."/>
            <person name="Ng W.-L."/>
            <person name="Kazmierczak K.M."/>
            <person name="Andrzejewski T.M."/>
            <person name="Davidsen T.M."/>
            <person name="Wayne K.J."/>
            <person name="Tettelin H."/>
            <person name="Glass J.I."/>
            <person name="Rusch D."/>
            <person name="Podicherti R."/>
            <person name="Tsui H.-C.T."/>
            <person name="Winkler M.E."/>
        </authorList>
    </citation>
    <scope>NUCLEOTIDE SEQUENCE</scope>
</reference>
<dbReference type="InterPro" id="IPR006139">
    <property type="entry name" value="D-isomer_2_OHA_DH_cat_dom"/>
</dbReference>
<keyword evidence="2" id="KW-0520">NAD</keyword>
<evidence type="ECO:0000313" key="4">
    <source>
        <dbReference type="EMBL" id="SVB94105.1"/>
    </source>
</evidence>
<proteinExistence type="predicted"/>
<dbReference type="GO" id="GO:0005829">
    <property type="term" value="C:cytosol"/>
    <property type="evidence" value="ECO:0007669"/>
    <property type="project" value="TreeGrafter"/>
</dbReference>
<dbReference type="GO" id="GO:0051287">
    <property type="term" value="F:NAD binding"/>
    <property type="evidence" value="ECO:0007669"/>
    <property type="project" value="InterPro"/>
</dbReference>